<dbReference type="PANTHER" id="PTHR43431">
    <property type="entry name" value="OXIDOREDUCTASE, SHORT CHAIN DEHYDROGENASE/REDUCTASE FAMILY (AFU_ORTHOLOGUE AFUA_5G14000)"/>
    <property type="match status" value="1"/>
</dbReference>
<reference evidence="1 2" key="1">
    <citation type="submission" date="2019-09" db="EMBL/GenBank/DDBJ databases">
        <title>Flavobacterium sp. nov., isolated from glacier ice.</title>
        <authorList>
            <person name="Liu Q."/>
        </authorList>
    </citation>
    <scope>NUCLEOTIDE SEQUENCE [LARGE SCALE GENOMIC DNA]</scope>
    <source>
        <strain evidence="1 2">NBRC 112527</strain>
    </source>
</reference>
<proteinExistence type="predicted"/>
<dbReference type="EMBL" id="WAEM01000001">
    <property type="protein sequence ID" value="KAB1157820.1"/>
    <property type="molecule type" value="Genomic_DNA"/>
</dbReference>
<dbReference type="PANTHER" id="PTHR43431:SF1">
    <property type="entry name" value="OS08G0476300 PROTEIN"/>
    <property type="match status" value="1"/>
</dbReference>
<dbReference type="OrthoDB" id="9799818at2"/>
<name>A0A7J5AK11_9FLAO</name>
<dbReference type="Pfam" id="PF00106">
    <property type="entry name" value="adh_short"/>
    <property type="match status" value="1"/>
</dbReference>
<gene>
    <name evidence="1" type="ORF">F6464_01670</name>
</gene>
<dbReference type="RefSeq" id="WP_151106013.1">
    <property type="nucleotide sequence ID" value="NZ_WAEM01000001.1"/>
</dbReference>
<evidence type="ECO:0000313" key="1">
    <source>
        <dbReference type="EMBL" id="KAB1157820.1"/>
    </source>
</evidence>
<organism evidence="1 2">
    <name type="scientific">Flavobacterium luteum</name>
    <dbReference type="NCBI Taxonomy" id="2026654"/>
    <lineage>
        <taxon>Bacteria</taxon>
        <taxon>Pseudomonadati</taxon>
        <taxon>Bacteroidota</taxon>
        <taxon>Flavobacteriia</taxon>
        <taxon>Flavobacteriales</taxon>
        <taxon>Flavobacteriaceae</taxon>
        <taxon>Flavobacterium</taxon>
    </lineage>
</organism>
<sequence length="218" mass="24102">MKKLITIIGAGPGISQGVAEKFGKENFKIVLISRTESKLQEQVMELAKNGIDATYAVADVANQDSLKSALLSIKEKEGHAEVILYNAAAFSGMDILDQKWETIREQMDINVGGYFNLMKMVLPFCIKENKGKLFVTNGGFALSGDDQLTSLSVGKAALRNLVQAFQKKATGTNVHIAQLTVCGFVNPNDEKYSPKAIAEQYWKLYNQNNENQENEIIY</sequence>
<dbReference type="InterPro" id="IPR036291">
    <property type="entry name" value="NAD(P)-bd_dom_sf"/>
</dbReference>
<accession>A0A7J5AK11</accession>
<comment type="caution">
    <text evidence="1">The sequence shown here is derived from an EMBL/GenBank/DDBJ whole genome shotgun (WGS) entry which is preliminary data.</text>
</comment>
<dbReference type="AlphaFoldDB" id="A0A7J5AK11"/>
<dbReference type="InterPro" id="IPR002347">
    <property type="entry name" value="SDR_fam"/>
</dbReference>
<keyword evidence="2" id="KW-1185">Reference proteome</keyword>
<dbReference type="Proteomes" id="UP000490922">
    <property type="component" value="Unassembled WGS sequence"/>
</dbReference>
<dbReference type="Gene3D" id="3.40.50.720">
    <property type="entry name" value="NAD(P)-binding Rossmann-like Domain"/>
    <property type="match status" value="1"/>
</dbReference>
<dbReference type="SUPFAM" id="SSF51735">
    <property type="entry name" value="NAD(P)-binding Rossmann-fold domains"/>
    <property type="match status" value="1"/>
</dbReference>
<protein>
    <submittedName>
        <fullName evidence="1">SDR family NAD(P)-dependent oxidoreductase</fullName>
    </submittedName>
</protein>
<evidence type="ECO:0000313" key="2">
    <source>
        <dbReference type="Proteomes" id="UP000490922"/>
    </source>
</evidence>